<comment type="caution">
    <text evidence="13">The sequence shown here is derived from an EMBL/GenBank/DDBJ whole genome shotgun (WGS) entry which is preliminary data.</text>
</comment>
<comment type="similarity">
    <text evidence="3 9">Belongs to the SDS23 family.</text>
</comment>
<evidence type="ECO:0000256" key="4">
    <source>
        <dbReference type="ARBA" id="ARBA00014106"/>
    </source>
</evidence>
<dbReference type="RefSeq" id="XP_018708703.1">
    <property type="nucleotide sequence ID" value="XM_018844253.1"/>
</dbReference>
<dbReference type="InterPro" id="IPR050511">
    <property type="entry name" value="AMPK_gamma/SDS23_families"/>
</dbReference>
<dbReference type="Gene3D" id="3.10.580.10">
    <property type="entry name" value="CBS-domain"/>
    <property type="match status" value="2"/>
</dbReference>
<evidence type="ECO:0000256" key="2">
    <source>
        <dbReference type="ARBA" id="ARBA00004496"/>
    </source>
</evidence>
<dbReference type="GO" id="GO:0005737">
    <property type="term" value="C:cytoplasm"/>
    <property type="evidence" value="ECO:0007669"/>
    <property type="project" value="UniProtKB-SubCell"/>
</dbReference>
<dbReference type="GeneID" id="30016938"/>
<dbReference type="Proteomes" id="UP000076744">
    <property type="component" value="Unassembled WGS sequence"/>
</dbReference>
<dbReference type="GO" id="GO:0030071">
    <property type="term" value="P:regulation of mitotic metaphase/anaphase transition"/>
    <property type="evidence" value="ECO:0007669"/>
    <property type="project" value="InterPro"/>
</dbReference>
<dbReference type="PROSITE" id="PS51371">
    <property type="entry name" value="CBS"/>
    <property type="match status" value="1"/>
</dbReference>
<dbReference type="SUPFAM" id="SSF54631">
    <property type="entry name" value="CBS-domain pair"/>
    <property type="match status" value="2"/>
</dbReference>
<evidence type="ECO:0000313" key="14">
    <source>
        <dbReference type="Proteomes" id="UP000076744"/>
    </source>
</evidence>
<feature type="compositionally biased region" description="Low complexity" evidence="11">
    <location>
        <begin position="43"/>
        <end position="52"/>
    </location>
</feature>
<evidence type="ECO:0000256" key="10">
    <source>
        <dbReference type="PROSITE-ProRule" id="PRU00703"/>
    </source>
</evidence>
<feature type="region of interest" description="Disordered" evidence="11">
    <location>
        <begin position="483"/>
        <end position="517"/>
    </location>
</feature>
<dbReference type="PANTHER" id="PTHR13780">
    <property type="entry name" value="AMP-ACTIVATED PROTEIN KINASE, GAMMA REGULATORY SUBUNIT"/>
    <property type="match status" value="1"/>
</dbReference>
<protein>
    <recommendedName>
        <fullName evidence="4">Protein SDS23</fullName>
    </recommendedName>
    <alternativeName>
        <fullName evidence="5">Protein sds23</fullName>
    </alternativeName>
</protein>
<dbReference type="EMBL" id="AZHB01000001">
    <property type="protein sequence ID" value="OAA73745.1"/>
    <property type="molecule type" value="Genomic_DNA"/>
</dbReference>
<reference evidence="13 14" key="1">
    <citation type="journal article" date="2016" name="Genome Biol. Evol.">
        <title>Divergent and convergent evolution of fungal pathogenicity.</title>
        <authorList>
            <person name="Shang Y."/>
            <person name="Xiao G."/>
            <person name="Zheng P."/>
            <person name="Cen K."/>
            <person name="Zhan S."/>
            <person name="Wang C."/>
        </authorList>
    </citation>
    <scope>NUCLEOTIDE SEQUENCE [LARGE SCALE GENOMIC DNA]</scope>
    <source>
        <strain evidence="13 14">ARSEF 2679</strain>
    </source>
</reference>
<dbReference type="GO" id="GO:0042149">
    <property type="term" value="P:cellular response to glucose starvation"/>
    <property type="evidence" value="ECO:0007669"/>
    <property type="project" value="UniProtKB-UniRule"/>
</dbReference>
<feature type="region of interest" description="Disordered" evidence="11">
    <location>
        <begin position="40"/>
        <end position="80"/>
    </location>
</feature>
<dbReference type="SMART" id="SM00116">
    <property type="entry name" value="CBS"/>
    <property type="match status" value="3"/>
</dbReference>
<dbReference type="Pfam" id="PF00571">
    <property type="entry name" value="CBS"/>
    <property type="match status" value="2"/>
</dbReference>
<keyword evidence="7" id="KW-0677">Repeat</keyword>
<dbReference type="GO" id="GO:0004865">
    <property type="term" value="F:protein serine/threonine phosphatase inhibitor activity"/>
    <property type="evidence" value="ECO:0007669"/>
    <property type="project" value="TreeGrafter"/>
</dbReference>
<keyword evidence="6 9" id="KW-0963">Cytoplasm</keyword>
<keyword evidence="14" id="KW-1185">Reference proteome</keyword>
<feature type="region of interest" description="Disordered" evidence="11">
    <location>
        <begin position="417"/>
        <end position="447"/>
    </location>
</feature>
<gene>
    <name evidence="13" type="ORF">ISF_00646</name>
</gene>
<proteinExistence type="inferred from homology"/>
<evidence type="ECO:0000259" key="12">
    <source>
        <dbReference type="PROSITE" id="PS51371"/>
    </source>
</evidence>
<evidence type="ECO:0000256" key="9">
    <source>
        <dbReference type="PIRNR" id="PIRNR018148"/>
    </source>
</evidence>
<dbReference type="PANTHER" id="PTHR13780:SF36">
    <property type="entry name" value="CBS DOMAIN-CONTAINING PROTEIN"/>
    <property type="match status" value="1"/>
</dbReference>
<dbReference type="InterPro" id="IPR046342">
    <property type="entry name" value="CBS_dom_sf"/>
</dbReference>
<evidence type="ECO:0000256" key="8">
    <source>
        <dbReference type="ARBA" id="ARBA00023122"/>
    </source>
</evidence>
<evidence type="ECO:0000256" key="7">
    <source>
        <dbReference type="ARBA" id="ARBA00022737"/>
    </source>
</evidence>
<dbReference type="OrthoDB" id="449052at2759"/>
<accession>A0A168EFC9</accession>
<evidence type="ECO:0000256" key="11">
    <source>
        <dbReference type="SAM" id="MobiDB-lite"/>
    </source>
</evidence>
<dbReference type="PIRSF" id="PIRSF018148">
    <property type="entry name" value="UCP018148_CBS_YBR214w"/>
    <property type="match status" value="1"/>
</dbReference>
<evidence type="ECO:0000313" key="13">
    <source>
        <dbReference type="EMBL" id="OAA73745.1"/>
    </source>
</evidence>
<comment type="subcellular location">
    <subcellularLocation>
        <location evidence="2 9">Cytoplasm</location>
    </subcellularLocation>
</comment>
<dbReference type="AlphaFoldDB" id="A0A168EFC9"/>
<evidence type="ECO:0000256" key="1">
    <source>
        <dbReference type="ARBA" id="ARBA00002656"/>
    </source>
</evidence>
<feature type="compositionally biased region" description="Polar residues" evidence="11">
    <location>
        <begin position="53"/>
        <end position="80"/>
    </location>
</feature>
<comment type="function">
    <text evidence="1 9">Involved in DNA replication and cell separation.</text>
</comment>
<evidence type="ECO:0000256" key="5">
    <source>
        <dbReference type="ARBA" id="ARBA00020584"/>
    </source>
</evidence>
<keyword evidence="8 10" id="KW-0129">CBS domain</keyword>
<evidence type="ECO:0000256" key="6">
    <source>
        <dbReference type="ARBA" id="ARBA00022490"/>
    </source>
</evidence>
<sequence>MGEKLAHHCDAQDCFKFQGKTLYITIVMMYSPAPGARAVVDQSDSSASEHSSPIPNATVPASRQISQRSPSNSNSNLSGHRQSFAENMRAMPSSPRHRPPSLTQAAVQELMNNPPTKKHSNSKFTGRDWRDITVGELVSPEDVCWAELDDSVEAATKMLLKSPTSVVLVRDSQTSNTLISTFDFSDLNTYLLLVVGLAKPEDHQIALFNDIISKAQQNQRIPLRTLQPIFCREATVQLDTNSSLSQAIEILGSGIHRIVISDLSNNVVGVVSQLRVADFFWNEGVNFPTIERLYPTMLRDLSIGTQNTISVNSDSPLSKALTTMHEEGLTSVAVVDNGHNVVGNISTKDVRHLTSTSSAPLLNSSCMHFISIILNERGVEKGQDAFPVFYVNPYSSLAHTVAKLVATRSHRMWVVESASPSPSTPATPLLSAQASSAAAPPSPVPAASVPASALAGARLSGKLTGVVSLTDVLNIFAKTTGLKPGDPTELRARRRRSSSSSIRPSLDLTRAGTDARW</sequence>
<dbReference type="InterPro" id="IPR016711">
    <property type="entry name" value="Ssd23"/>
</dbReference>
<name>A0A168EFC9_CORFA</name>
<dbReference type="CDD" id="cd02205">
    <property type="entry name" value="CBS_pair_SF"/>
    <property type="match status" value="2"/>
</dbReference>
<dbReference type="STRING" id="1081104.A0A168EFC9"/>
<dbReference type="InterPro" id="IPR000644">
    <property type="entry name" value="CBS_dom"/>
</dbReference>
<organism evidence="13 14">
    <name type="scientific">Cordyceps fumosorosea (strain ARSEF 2679)</name>
    <name type="common">Isaria fumosorosea</name>
    <dbReference type="NCBI Taxonomy" id="1081104"/>
    <lineage>
        <taxon>Eukaryota</taxon>
        <taxon>Fungi</taxon>
        <taxon>Dikarya</taxon>
        <taxon>Ascomycota</taxon>
        <taxon>Pezizomycotina</taxon>
        <taxon>Sordariomycetes</taxon>
        <taxon>Hypocreomycetidae</taxon>
        <taxon>Hypocreales</taxon>
        <taxon>Cordycipitaceae</taxon>
        <taxon>Cordyceps</taxon>
    </lineage>
</organism>
<evidence type="ECO:0000256" key="3">
    <source>
        <dbReference type="ARBA" id="ARBA00006624"/>
    </source>
</evidence>
<feature type="domain" description="CBS" evidence="12">
    <location>
        <begin position="304"/>
        <end position="361"/>
    </location>
</feature>